<proteinExistence type="predicted"/>
<protein>
    <submittedName>
        <fullName evidence="1">Uncharacterized protein</fullName>
    </submittedName>
</protein>
<sequence>MTSDRLYQSMLLACISTQLLCPLVFCLGRVASLRRGSIRAANSDNDVDDESNIGLNIR</sequence>
<name>A0ACB6SFQ9_9PLEO</name>
<gene>
    <name evidence="1" type="ORF">BU25DRAFT_406269</name>
</gene>
<dbReference type="EMBL" id="MU006702">
    <property type="protein sequence ID" value="KAF2632996.1"/>
    <property type="molecule type" value="Genomic_DNA"/>
</dbReference>
<keyword evidence="2" id="KW-1185">Reference proteome</keyword>
<comment type="caution">
    <text evidence="1">The sequence shown here is derived from an EMBL/GenBank/DDBJ whole genome shotgun (WGS) entry which is preliminary data.</text>
</comment>
<reference evidence="1" key="1">
    <citation type="journal article" date="2020" name="Stud. Mycol.">
        <title>101 Dothideomycetes genomes: a test case for predicting lifestyles and emergence of pathogens.</title>
        <authorList>
            <person name="Haridas S."/>
            <person name="Albert R."/>
            <person name="Binder M."/>
            <person name="Bloem J."/>
            <person name="Labutti K."/>
            <person name="Salamov A."/>
            <person name="Andreopoulos B."/>
            <person name="Baker S."/>
            <person name="Barry K."/>
            <person name="Bills G."/>
            <person name="Bluhm B."/>
            <person name="Cannon C."/>
            <person name="Castanera R."/>
            <person name="Culley D."/>
            <person name="Daum C."/>
            <person name="Ezra D."/>
            <person name="Gonzalez J."/>
            <person name="Henrissat B."/>
            <person name="Kuo A."/>
            <person name="Liang C."/>
            <person name="Lipzen A."/>
            <person name="Lutzoni F."/>
            <person name="Magnuson J."/>
            <person name="Mondo S."/>
            <person name="Nolan M."/>
            <person name="Ohm R."/>
            <person name="Pangilinan J."/>
            <person name="Park H.-J."/>
            <person name="Ramirez L."/>
            <person name="Alfaro M."/>
            <person name="Sun H."/>
            <person name="Tritt A."/>
            <person name="Yoshinaga Y."/>
            <person name="Zwiers L.-H."/>
            <person name="Turgeon B."/>
            <person name="Goodwin S."/>
            <person name="Spatafora J."/>
            <person name="Crous P."/>
            <person name="Grigoriev I."/>
        </authorList>
    </citation>
    <scope>NUCLEOTIDE SEQUENCE</scope>
    <source>
        <strain evidence="1">CBS 525.71</strain>
    </source>
</reference>
<organism evidence="1 2">
    <name type="scientific">Macroventuria anomochaeta</name>
    <dbReference type="NCBI Taxonomy" id="301207"/>
    <lineage>
        <taxon>Eukaryota</taxon>
        <taxon>Fungi</taxon>
        <taxon>Dikarya</taxon>
        <taxon>Ascomycota</taxon>
        <taxon>Pezizomycotina</taxon>
        <taxon>Dothideomycetes</taxon>
        <taxon>Pleosporomycetidae</taxon>
        <taxon>Pleosporales</taxon>
        <taxon>Pleosporineae</taxon>
        <taxon>Didymellaceae</taxon>
        <taxon>Macroventuria</taxon>
    </lineage>
</organism>
<accession>A0ACB6SFQ9</accession>
<evidence type="ECO:0000313" key="1">
    <source>
        <dbReference type="EMBL" id="KAF2632996.1"/>
    </source>
</evidence>
<dbReference type="Proteomes" id="UP000799754">
    <property type="component" value="Unassembled WGS sequence"/>
</dbReference>
<evidence type="ECO:0000313" key="2">
    <source>
        <dbReference type="Proteomes" id="UP000799754"/>
    </source>
</evidence>